<dbReference type="HAMAP" id="MF_00038">
    <property type="entry name" value="MraY"/>
    <property type="match status" value="1"/>
</dbReference>
<dbReference type="GO" id="GO:0046872">
    <property type="term" value="F:metal ion binding"/>
    <property type="evidence" value="ECO:0007669"/>
    <property type="project" value="UniProtKB-KW"/>
</dbReference>
<evidence type="ECO:0000256" key="2">
    <source>
        <dbReference type="ARBA" id="ARBA00005583"/>
    </source>
</evidence>
<comment type="catalytic activity">
    <reaction evidence="7">
        <text>UDP-N-acetyl-alpha-D-muramoyl-L-alanyl-gamma-D-glutamyl-meso-2,6-diaminopimeloyl-D-alanyl-D-alanine + di-trans,octa-cis-undecaprenyl phosphate = di-trans,octa-cis-undecaprenyl diphospho-N-acetyl-alpha-D-muramoyl-L-alanyl-D-glutamyl-meso-2,6-diaminopimeloyl-D-alanyl-D-alanine + UMP</text>
        <dbReference type="Rhea" id="RHEA:28386"/>
        <dbReference type="ChEBI" id="CHEBI:57865"/>
        <dbReference type="ChEBI" id="CHEBI:60392"/>
        <dbReference type="ChEBI" id="CHEBI:61386"/>
        <dbReference type="ChEBI" id="CHEBI:61387"/>
        <dbReference type="EC" id="2.7.8.13"/>
    </reaction>
</comment>
<keyword evidence="3 7" id="KW-0808">Transferase</keyword>
<evidence type="ECO:0000256" key="6">
    <source>
        <dbReference type="ARBA" id="ARBA00023136"/>
    </source>
</evidence>
<keyword evidence="7" id="KW-0132">Cell division</keyword>
<dbReference type="NCBIfam" id="TIGR00445">
    <property type="entry name" value="mraY"/>
    <property type="match status" value="1"/>
</dbReference>
<evidence type="ECO:0000256" key="8">
    <source>
        <dbReference type="NCBIfam" id="TIGR00445"/>
    </source>
</evidence>
<dbReference type="GO" id="GO:0005886">
    <property type="term" value="C:plasma membrane"/>
    <property type="evidence" value="ECO:0007669"/>
    <property type="project" value="UniProtKB-SubCell"/>
</dbReference>
<dbReference type="GO" id="GO:0071555">
    <property type="term" value="P:cell wall organization"/>
    <property type="evidence" value="ECO:0007669"/>
    <property type="project" value="UniProtKB-KW"/>
</dbReference>
<dbReference type="InterPro" id="IPR018480">
    <property type="entry name" value="PNAcMuramoyl-5peptid_Trfase_CS"/>
</dbReference>
<feature type="transmembrane region" description="Helical" evidence="7">
    <location>
        <begin position="226"/>
        <end position="245"/>
    </location>
</feature>
<dbReference type="EMBL" id="BMOK01000002">
    <property type="protein sequence ID" value="GGL44752.1"/>
    <property type="molecule type" value="Genomic_DNA"/>
</dbReference>
<dbReference type="PANTHER" id="PTHR22926">
    <property type="entry name" value="PHOSPHO-N-ACETYLMURAMOYL-PENTAPEPTIDE-TRANSFERASE"/>
    <property type="match status" value="1"/>
</dbReference>
<organism evidence="10 11">
    <name type="scientific">Sporolactobacillus putidus</name>
    <dbReference type="NCBI Taxonomy" id="492735"/>
    <lineage>
        <taxon>Bacteria</taxon>
        <taxon>Bacillati</taxon>
        <taxon>Bacillota</taxon>
        <taxon>Bacilli</taxon>
        <taxon>Bacillales</taxon>
        <taxon>Sporolactobacillaceae</taxon>
        <taxon>Sporolactobacillus</taxon>
    </lineage>
</organism>
<gene>
    <name evidence="7 10" type="primary">mraY</name>
    <name evidence="10" type="ORF">GCM10007968_06030</name>
</gene>
<comment type="cofactor">
    <cofactor evidence="7 9">
        <name>Mg(2+)</name>
        <dbReference type="ChEBI" id="CHEBI:18420"/>
    </cofactor>
</comment>
<feature type="transmembrane region" description="Helical" evidence="7">
    <location>
        <begin position="202"/>
        <end position="219"/>
    </location>
</feature>
<accession>A0A917VY94</accession>
<keyword evidence="6 7" id="KW-0472">Membrane</keyword>
<keyword evidence="7 9" id="KW-0479">Metal-binding</keyword>
<feature type="transmembrane region" description="Helical" evidence="7">
    <location>
        <begin position="177"/>
        <end position="196"/>
    </location>
</feature>
<evidence type="ECO:0000256" key="5">
    <source>
        <dbReference type="ARBA" id="ARBA00022989"/>
    </source>
</evidence>
<feature type="transmembrane region" description="Helical" evidence="7">
    <location>
        <begin position="145"/>
        <end position="165"/>
    </location>
</feature>
<feature type="binding site" evidence="9">
    <location>
        <position position="170"/>
    </location>
    <ligand>
        <name>Mg(2+)</name>
        <dbReference type="ChEBI" id="CHEBI:18420"/>
    </ligand>
</feature>
<evidence type="ECO:0000313" key="11">
    <source>
        <dbReference type="Proteomes" id="UP000654670"/>
    </source>
</evidence>
<reference evidence="10" key="1">
    <citation type="journal article" date="2014" name="Int. J. Syst. Evol. Microbiol.">
        <title>Complete genome sequence of Corynebacterium casei LMG S-19264T (=DSM 44701T), isolated from a smear-ripened cheese.</title>
        <authorList>
            <consortium name="US DOE Joint Genome Institute (JGI-PGF)"/>
            <person name="Walter F."/>
            <person name="Albersmeier A."/>
            <person name="Kalinowski J."/>
            <person name="Ruckert C."/>
        </authorList>
    </citation>
    <scope>NUCLEOTIDE SEQUENCE</scope>
    <source>
        <strain evidence="10">JCM 15325</strain>
    </source>
</reference>
<keyword evidence="7" id="KW-0133">Cell shape</keyword>
<dbReference type="GO" id="GO:0008963">
    <property type="term" value="F:phospho-N-acetylmuramoyl-pentapeptide-transferase activity"/>
    <property type="evidence" value="ECO:0007669"/>
    <property type="project" value="UniProtKB-UniRule"/>
</dbReference>
<feature type="transmembrane region" description="Helical" evidence="7">
    <location>
        <begin position="6"/>
        <end position="27"/>
    </location>
</feature>
<feature type="transmembrane region" description="Helical" evidence="7">
    <location>
        <begin position="116"/>
        <end position="133"/>
    </location>
</feature>
<dbReference type="PROSITE" id="PS01348">
    <property type="entry name" value="MRAY_2"/>
    <property type="match status" value="1"/>
</dbReference>
<comment type="pathway">
    <text evidence="7">Cell wall biogenesis; peptidoglycan biosynthesis.</text>
</comment>
<dbReference type="Pfam" id="PF10555">
    <property type="entry name" value="MraY_sig1"/>
    <property type="match status" value="1"/>
</dbReference>
<feature type="binding site" evidence="9">
    <location>
        <position position="230"/>
    </location>
    <ligand>
        <name>Mg(2+)</name>
        <dbReference type="ChEBI" id="CHEBI:18420"/>
    </ligand>
</feature>
<keyword evidence="11" id="KW-1185">Reference proteome</keyword>
<dbReference type="GO" id="GO:0009252">
    <property type="term" value="P:peptidoglycan biosynthetic process"/>
    <property type="evidence" value="ECO:0007669"/>
    <property type="project" value="UniProtKB-UniRule"/>
</dbReference>
<protein>
    <recommendedName>
        <fullName evidence="7 8">Phospho-N-acetylmuramoyl-pentapeptide-transferase</fullName>
        <ecNumber evidence="7 8">2.7.8.13</ecNumber>
    </recommendedName>
    <alternativeName>
        <fullName evidence="7">UDP-MurNAc-pentapeptide phosphotransferase</fullName>
    </alternativeName>
</protein>
<keyword evidence="7" id="KW-0131">Cell cycle</keyword>
<evidence type="ECO:0000256" key="3">
    <source>
        <dbReference type="ARBA" id="ARBA00022679"/>
    </source>
</evidence>
<feature type="transmembrane region" description="Helical" evidence="7">
    <location>
        <begin position="301"/>
        <end position="319"/>
    </location>
</feature>
<keyword evidence="7" id="KW-0573">Peptidoglycan synthesis</keyword>
<dbReference type="RefSeq" id="WP_188801600.1">
    <property type="nucleotide sequence ID" value="NZ_BMOK01000002.1"/>
</dbReference>
<evidence type="ECO:0000313" key="10">
    <source>
        <dbReference type="EMBL" id="GGL44752.1"/>
    </source>
</evidence>
<evidence type="ECO:0000256" key="1">
    <source>
        <dbReference type="ARBA" id="ARBA00004141"/>
    </source>
</evidence>
<dbReference type="Proteomes" id="UP000654670">
    <property type="component" value="Unassembled WGS sequence"/>
</dbReference>
<sequence length="325" mass="35502">MTLVLLFGLAISFLITLVFAPFFIPILRKMHFGQYIREEGPKSHMKKAGTPTMGGVIFLIGLMGGLLVMALKYHMATQETYMLLFVTVGFGLIGFVDDFIKIVMKRNMGLTSKQKMLAQIIIAVVFWLIVARLDYSTYLSFPGTTWMINLHWLYPFFAVFLLIGVPNATNLTDGMDGLLSGLAAVAFAAYSIIAYFSMNLGVAVFSAAMLGALLGFLIFNAHPAKVFMGDTGSLAIGGAIAGIAILTKTEILLAIIGGVFAIETLSVIIQVVSFKTTGKRVFRMSPIHHHFELSGWSEWKVVTVFWFVGFVLAIIGIYLKVGLGG</sequence>
<name>A0A917VY94_9BACL</name>
<dbReference type="EC" id="2.7.8.13" evidence="7 8"/>
<dbReference type="PROSITE" id="PS01347">
    <property type="entry name" value="MRAY_1"/>
    <property type="match status" value="1"/>
</dbReference>
<feature type="transmembrane region" description="Helical" evidence="7">
    <location>
        <begin position="48"/>
        <end position="69"/>
    </location>
</feature>
<dbReference type="InterPro" id="IPR003524">
    <property type="entry name" value="PNAcMuramoyl-5peptid_Trfase"/>
</dbReference>
<comment type="caution">
    <text evidence="10">The sequence shown here is derived from an EMBL/GenBank/DDBJ whole genome shotgun (WGS) entry which is preliminary data.</text>
</comment>
<dbReference type="AlphaFoldDB" id="A0A917VY94"/>
<evidence type="ECO:0000256" key="9">
    <source>
        <dbReference type="PIRSR" id="PIRSR600715-1"/>
    </source>
</evidence>
<reference evidence="10" key="2">
    <citation type="submission" date="2020-09" db="EMBL/GenBank/DDBJ databases">
        <authorList>
            <person name="Sun Q."/>
            <person name="Ohkuma M."/>
        </authorList>
    </citation>
    <scope>NUCLEOTIDE SEQUENCE</scope>
    <source>
        <strain evidence="10">JCM 15325</strain>
    </source>
</reference>
<dbReference type="GO" id="GO:0008360">
    <property type="term" value="P:regulation of cell shape"/>
    <property type="evidence" value="ECO:0007669"/>
    <property type="project" value="UniProtKB-KW"/>
</dbReference>
<dbReference type="PANTHER" id="PTHR22926:SF5">
    <property type="entry name" value="PHOSPHO-N-ACETYLMURAMOYL-PENTAPEPTIDE-TRANSFERASE HOMOLOG"/>
    <property type="match status" value="1"/>
</dbReference>
<dbReference type="CDD" id="cd06852">
    <property type="entry name" value="GT_MraY"/>
    <property type="match status" value="1"/>
</dbReference>
<keyword evidence="4 7" id="KW-0812">Transmembrane</keyword>
<dbReference type="GO" id="GO:0051301">
    <property type="term" value="P:cell division"/>
    <property type="evidence" value="ECO:0007669"/>
    <property type="project" value="UniProtKB-KW"/>
</dbReference>
<feature type="transmembrane region" description="Helical" evidence="7">
    <location>
        <begin position="251"/>
        <end position="274"/>
    </location>
</feature>
<keyword evidence="7 9" id="KW-0460">Magnesium</keyword>
<comment type="similarity">
    <text evidence="2 7">Belongs to the glycosyltransferase 4 family. MraY subfamily.</text>
</comment>
<keyword evidence="7" id="KW-1003">Cell membrane</keyword>
<evidence type="ECO:0000256" key="4">
    <source>
        <dbReference type="ARBA" id="ARBA00022692"/>
    </source>
</evidence>
<dbReference type="Pfam" id="PF00953">
    <property type="entry name" value="Glycos_transf_4"/>
    <property type="match status" value="1"/>
</dbReference>
<feature type="transmembrane region" description="Helical" evidence="7">
    <location>
        <begin position="81"/>
        <end position="104"/>
    </location>
</feature>
<comment type="subcellular location">
    <subcellularLocation>
        <location evidence="7">Cell membrane</location>
        <topology evidence="7">Multi-pass membrane protein</topology>
    </subcellularLocation>
    <subcellularLocation>
        <location evidence="1">Membrane</location>
        <topology evidence="1">Multi-pass membrane protein</topology>
    </subcellularLocation>
</comment>
<proteinExistence type="inferred from homology"/>
<evidence type="ECO:0000256" key="7">
    <source>
        <dbReference type="HAMAP-Rule" id="MF_00038"/>
    </source>
</evidence>
<dbReference type="InterPro" id="IPR000715">
    <property type="entry name" value="Glycosyl_transferase_4"/>
</dbReference>
<keyword evidence="5 7" id="KW-1133">Transmembrane helix</keyword>
<comment type="function">
    <text evidence="7">Catalyzes the initial step of the lipid cycle reactions in the biosynthesis of the cell wall peptidoglycan: transfers peptidoglycan precursor phospho-MurNAc-pentapeptide from UDP-MurNAc-pentapeptide onto the lipid carrier undecaprenyl phosphate, yielding undecaprenyl-pyrophosphoryl-MurNAc-pentapeptide, known as lipid I.</text>
</comment>
<keyword evidence="7" id="KW-0961">Cell wall biogenesis/degradation</keyword>